<organism evidence="1">
    <name type="scientific">Anguilla anguilla</name>
    <name type="common">European freshwater eel</name>
    <name type="synonym">Muraena anguilla</name>
    <dbReference type="NCBI Taxonomy" id="7936"/>
    <lineage>
        <taxon>Eukaryota</taxon>
        <taxon>Metazoa</taxon>
        <taxon>Chordata</taxon>
        <taxon>Craniata</taxon>
        <taxon>Vertebrata</taxon>
        <taxon>Euteleostomi</taxon>
        <taxon>Actinopterygii</taxon>
        <taxon>Neopterygii</taxon>
        <taxon>Teleostei</taxon>
        <taxon>Anguilliformes</taxon>
        <taxon>Anguillidae</taxon>
        <taxon>Anguilla</taxon>
    </lineage>
</organism>
<name>A0A0E9PNZ8_ANGAN</name>
<dbReference type="AlphaFoldDB" id="A0A0E9PNZ8"/>
<proteinExistence type="predicted"/>
<sequence>MADAKVDAGSEISAKDLKKKLAEENGEWKGCPC</sequence>
<dbReference type="EMBL" id="GBXM01102555">
    <property type="protein sequence ID" value="JAH06022.1"/>
    <property type="molecule type" value="Transcribed_RNA"/>
</dbReference>
<evidence type="ECO:0000313" key="1">
    <source>
        <dbReference type="EMBL" id="JAH06022.1"/>
    </source>
</evidence>
<accession>A0A0E9PNZ8</accession>
<reference evidence="1" key="2">
    <citation type="journal article" date="2015" name="Fish Shellfish Immunol.">
        <title>Early steps in the European eel (Anguilla anguilla)-Vibrio vulnificus interaction in the gills: Role of the RtxA13 toxin.</title>
        <authorList>
            <person name="Callol A."/>
            <person name="Pajuelo D."/>
            <person name="Ebbesson L."/>
            <person name="Teles M."/>
            <person name="MacKenzie S."/>
            <person name="Amaro C."/>
        </authorList>
    </citation>
    <scope>NUCLEOTIDE SEQUENCE</scope>
</reference>
<reference evidence="1" key="1">
    <citation type="submission" date="2014-11" db="EMBL/GenBank/DDBJ databases">
        <authorList>
            <person name="Amaro Gonzalez C."/>
        </authorList>
    </citation>
    <scope>NUCLEOTIDE SEQUENCE</scope>
</reference>
<protein>
    <submittedName>
        <fullName evidence="1">Uncharacterized protein</fullName>
    </submittedName>
</protein>